<dbReference type="EMBL" id="WVTA01000007">
    <property type="protein sequence ID" value="KAK3208640.1"/>
    <property type="molecule type" value="Genomic_DNA"/>
</dbReference>
<name>A0AAN6RH96_9PLEO</name>
<feature type="compositionally biased region" description="Polar residues" evidence="1">
    <location>
        <begin position="292"/>
        <end position="302"/>
    </location>
</feature>
<keyword evidence="3" id="KW-1185">Reference proteome</keyword>
<feature type="compositionally biased region" description="Basic residues" evidence="1">
    <location>
        <begin position="316"/>
        <end position="331"/>
    </location>
</feature>
<comment type="caution">
    <text evidence="2">The sequence shown here is derived from an EMBL/GenBank/DDBJ whole genome shotgun (WGS) entry which is preliminary data.</text>
</comment>
<protein>
    <submittedName>
        <fullName evidence="2">Uncharacterized protein</fullName>
    </submittedName>
</protein>
<evidence type="ECO:0000256" key="1">
    <source>
        <dbReference type="SAM" id="MobiDB-lite"/>
    </source>
</evidence>
<organism evidence="2 3">
    <name type="scientific">Pseudopithomyces chartarum</name>
    <dbReference type="NCBI Taxonomy" id="1892770"/>
    <lineage>
        <taxon>Eukaryota</taxon>
        <taxon>Fungi</taxon>
        <taxon>Dikarya</taxon>
        <taxon>Ascomycota</taxon>
        <taxon>Pezizomycotina</taxon>
        <taxon>Dothideomycetes</taxon>
        <taxon>Pleosporomycetidae</taxon>
        <taxon>Pleosporales</taxon>
        <taxon>Massarineae</taxon>
        <taxon>Didymosphaeriaceae</taxon>
        <taxon>Pseudopithomyces</taxon>
    </lineage>
</organism>
<feature type="region of interest" description="Disordered" evidence="1">
    <location>
        <begin position="292"/>
        <end position="351"/>
    </location>
</feature>
<evidence type="ECO:0000313" key="3">
    <source>
        <dbReference type="Proteomes" id="UP001280581"/>
    </source>
</evidence>
<evidence type="ECO:0000313" key="2">
    <source>
        <dbReference type="EMBL" id="KAK3208640.1"/>
    </source>
</evidence>
<dbReference type="AlphaFoldDB" id="A0AAN6RH96"/>
<reference evidence="2 3" key="1">
    <citation type="submission" date="2021-02" db="EMBL/GenBank/DDBJ databases">
        <title>Genome assembly of Pseudopithomyces chartarum.</title>
        <authorList>
            <person name="Jauregui R."/>
            <person name="Singh J."/>
            <person name="Voisey C."/>
        </authorList>
    </citation>
    <scope>NUCLEOTIDE SEQUENCE [LARGE SCALE GENOMIC DNA]</scope>
    <source>
        <strain evidence="2 3">AGR01</strain>
    </source>
</reference>
<sequence length="351" mass="39198">MVGAWGYRFFETDHDYNIVAHLGADMGLLTPIAPLPRGIDRRRQDSLLNPRNRGFVVQHFMKPNHYNLVFNRYMQRLRDYKVIDVGATLKEGYMSDSPRYYLFILGLLAMQLGCPLAKEHRRWMKANYQDCLPLYERFDQAKMAVFEYEDGKPLNLDSQTVQEKMVALAASTGEQQINVPNVAFELSMMRMYMDNRAAQAAGGTATRGVDISKAFNSEVDISAHEKAAADKAKTNAYYNMPETPKLPVPNAKFSSWSLNELGDARIADHAASSGISSEKLDSKGMAKIFANSASQKTNSSSGLAGHASDSTEAKQKRNRNNRRKKNSKKNKLASPERIQGNLPAGDVLCDS</sequence>
<proteinExistence type="predicted"/>
<gene>
    <name evidence="2" type="ORF">GRF29_77g1402950</name>
</gene>
<accession>A0AAN6RH96</accession>
<dbReference type="Proteomes" id="UP001280581">
    <property type="component" value="Unassembled WGS sequence"/>
</dbReference>